<reference evidence="7 8" key="1">
    <citation type="journal article" date="2013" name="PLoS ONE">
        <title>Genomic Sequence and Virulence of Clonal Isolates of Vaccinia Virus Tiantan, the Chinese Smallpox Vaccine Strain.</title>
        <authorList>
            <person name="Zhang Q."/>
            <person name="Tian M."/>
            <person name="Feng Y."/>
            <person name="Zhao K."/>
            <person name="Xu J."/>
            <person name="Liu Y."/>
            <person name="Shao Y."/>
        </authorList>
    </citation>
    <scope>NUCLEOTIDE SEQUENCE [LARGE SCALE GENOMIC DNA]</scope>
    <source>
        <strain evidence="4">Tiantan</strain>
    </source>
</reference>
<dbReference type="EMBL" id="JX489139">
    <property type="protein sequence ID" value="AGJ92294.1"/>
    <property type="molecule type" value="Genomic_DNA"/>
</dbReference>
<gene>
    <name evidence="4" type="ORF">VACV_TT10_058</name>
    <name evidence="5" type="ORF">VACV_TT11_058</name>
    <name evidence="6" type="ORF">VACV_TT12_058</name>
    <name evidence="2" type="ORF">VACV_TT8_058</name>
    <name evidence="3" type="ORF">VACV_TT9_058</name>
</gene>
<dbReference type="Proteomes" id="UP000181218">
    <property type="component" value="Segment"/>
</dbReference>
<evidence type="ECO:0000313" key="2">
    <source>
        <dbReference type="EMBL" id="AGJ91204.1"/>
    </source>
</evidence>
<feature type="transmembrane region" description="Helical" evidence="1">
    <location>
        <begin position="61"/>
        <end position="83"/>
    </location>
</feature>
<dbReference type="EMBL" id="JX489135">
    <property type="protein sequence ID" value="AGJ91204.1"/>
    <property type="molecule type" value="Genomic_DNA"/>
</dbReference>
<evidence type="ECO:0000313" key="8">
    <source>
        <dbReference type="Proteomes" id="UP000181218"/>
    </source>
</evidence>
<proteinExistence type="predicted"/>
<sequence>MNHWQHPFIVQKAPIYKRKSRFDRDKLLTILSLFLTPPQFLISLVMKLFTISVSSLSTRDFTNLITLAVSFNRVVIFVCVILISF</sequence>
<dbReference type="EMBL" id="JX489137">
    <property type="protein sequence ID" value="AGJ91748.1"/>
    <property type="molecule type" value="Genomic_DNA"/>
</dbReference>
<dbReference type="EMBL" id="JX489138">
    <property type="protein sequence ID" value="AGJ92019.1"/>
    <property type="molecule type" value="Genomic_DNA"/>
</dbReference>
<keyword evidence="1" id="KW-0812">Transmembrane</keyword>
<evidence type="ECO:0000256" key="1">
    <source>
        <dbReference type="SAM" id="Phobius"/>
    </source>
</evidence>
<dbReference type="Proteomes" id="UP000181229">
    <property type="component" value="Segment"/>
</dbReference>
<accession>M9WCL7</accession>
<evidence type="ECO:0000313" key="4">
    <source>
        <dbReference type="EMBL" id="AGJ91748.1"/>
    </source>
</evidence>
<evidence type="ECO:0000313" key="6">
    <source>
        <dbReference type="EMBL" id="AGJ92294.1"/>
    </source>
</evidence>
<name>M9WCL7_VACCV</name>
<evidence type="ECO:0008006" key="9">
    <source>
        <dbReference type="Google" id="ProtNLM"/>
    </source>
</evidence>
<dbReference type="Proteomes" id="UP000181235">
    <property type="component" value="Genome"/>
</dbReference>
<protein>
    <recommendedName>
        <fullName evidence="9">CPXV058 protein</fullName>
    </recommendedName>
</protein>
<keyword evidence="1" id="KW-1133">Transmembrane helix</keyword>
<keyword evidence="1" id="KW-0472">Membrane</keyword>
<feature type="transmembrane region" description="Helical" evidence="1">
    <location>
        <begin position="27"/>
        <end position="49"/>
    </location>
</feature>
<dbReference type="Proteomes" id="UP000181062">
    <property type="component" value="Genome"/>
</dbReference>
<evidence type="ECO:0000313" key="5">
    <source>
        <dbReference type="EMBL" id="AGJ92019.1"/>
    </source>
</evidence>
<dbReference type="EMBL" id="JX489136">
    <property type="protein sequence ID" value="AGJ91477.1"/>
    <property type="molecule type" value="Genomic_DNA"/>
</dbReference>
<organism evidence="4 8">
    <name type="scientific">Vaccinia virus</name>
    <name type="common">VACV</name>
    <name type="synonym">Orthopoxvirus vaccinia</name>
    <dbReference type="NCBI Taxonomy" id="10245"/>
    <lineage>
        <taxon>Viruses</taxon>
        <taxon>Varidnaviria</taxon>
        <taxon>Bamfordvirae</taxon>
        <taxon>Nucleocytoviricota</taxon>
        <taxon>Pokkesviricetes</taxon>
        <taxon>Chitovirales</taxon>
        <taxon>Poxviridae</taxon>
        <taxon>Chordopoxvirinae</taxon>
        <taxon>Orthopoxvirus</taxon>
    </lineage>
</organism>
<evidence type="ECO:0000313" key="3">
    <source>
        <dbReference type="EMBL" id="AGJ91477.1"/>
    </source>
</evidence>
<dbReference type="Proteomes" id="UP000181523">
    <property type="component" value="Segment"/>
</dbReference>
<evidence type="ECO:0000313" key="7">
    <source>
        <dbReference type="Proteomes" id="UP000181062"/>
    </source>
</evidence>